<keyword evidence="5" id="KW-1185">Reference proteome</keyword>
<evidence type="ECO:0000256" key="1">
    <source>
        <dbReference type="SAM" id="Coils"/>
    </source>
</evidence>
<feature type="signal peptide" evidence="2">
    <location>
        <begin position="1"/>
        <end position="26"/>
    </location>
</feature>
<evidence type="ECO:0000313" key="4">
    <source>
        <dbReference type="EMBL" id="GMF43269.1"/>
    </source>
</evidence>
<proteinExistence type="predicted"/>
<evidence type="ECO:0000256" key="2">
    <source>
        <dbReference type="SAM" id="SignalP"/>
    </source>
</evidence>
<evidence type="ECO:0000259" key="3">
    <source>
        <dbReference type="Pfam" id="PF02225"/>
    </source>
</evidence>
<keyword evidence="1" id="KW-0175">Coiled coil</keyword>
<name>A0A9W6XPW4_9STRA</name>
<accession>A0A9W6XPW4</accession>
<feature type="domain" description="PA" evidence="3">
    <location>
        <begin position="428"/>
        <end position="498"/>
    </location>
</feature>
<dbReference type="Gene3D" id="3.50.30.30">
    <property type="match status" value="1"/>
</dbReference>
<dbReference type="AlphaFoldDB" id="A0A9W6XPW4"/>
<dbReference type="Pfam" id="PF02225">
    <property type="entry name" value="PA"/>
    <property type="match status" value="1"/>
</dbReference>
<protein>
    <submittedName>
        <fullName evidence="4">Unnamed protein product</fullName>
    </submittedName>
</protein>
<dbReference type="InterPro" id="IPR003137">
    <property type="entry name" value="PA_domain"/>
</dbReference>
<evidence type="ECO:0000313" key="5">
    <source>
        <dbReference type="Proteomes" id="UP001165121"/>
    </source>
</evidence>
<organism evidence="4 5">
    <name type="scientific">Phytophthora fragariaefolia</name>
    <dbReference type="NCBI Taxonomy" id="1490495"/>
    <lineage>
        <taxon>Eukaryota</taxon>
        <taxon>Sar</taxon>
        <taxon>Stramenopiles</taxon>
        <taxon>Oomycota</taxon>
        <taxon>Peronosporomycetes</taxon>
        <taxon>Peronosporales</taxon>
        <taxon>Peronosporaceae</taxon>
        <taxon>Phytophthora</taxon>
    </lineage>
</organism>
<sequence length="507" mass="55875">MVVRVKWLCLGVIVLVVGGGLAGASAGDETETQSESATGNGSVAEMRFPVLFEAIVNRSVVLEHFPETHDLRVRRIEEVKVVETNVEVEVAVNGSAVQSCSSTSAACAVASGTSVLDEDTVPLPSVEPTDRLVRVDGQEVSVLSLQDVIDSPVGSVAMLPLFKPIGSVHVLSGFARVEILSPKMLEFEPATPEREEVVVAWLNERARLKAEREAREREIASNKELQERLAQERRVAEALAQKERELLEKLDKEEYERTRMTPHNLAAGKRRDGWEFRYEVEFTTKGPIGLNWDLNTREKTIVSHLEPKLPAQKLNVIAPRDQLIVLNGIDTSKMGPQEVVEAYLSLATPRKLVFLVEMSAERAAAKAAEKPVKRKVMNWTLAFDAPEVLRGWEVRLHLASWSASPETNTTGSYSSLPMRLTFATPIAGCNSFVDIPQQANNKTAGVVYLAFRGICTLIDKANNARAANGKALIIVNNVKDEGRFQPTDITEHVEIPVTLYVPPMLPY</sequence>
<dbReference type="SUPFAM" id="SSF50156">
    <property type="entry name" value="PDZ domain-like"/>
    <property type="match status" value="1"/>
</dbReference>
<dbReference type="OrthoDB" id="206201at2759"/>
<gene>
    <name evidence="4" type="ORF">Pfra01_001456700</name>
</gene>
<comment type="caution">
    <text evidence="4">The sequence shown here is derived from an EMBL/GenBank/DDBJ whole genome shotgun (WGS) entry which is preliminary data.</text>
</comment>
<feature type="chain" id="PRO_5040900246" evidence="2">
    <location>
        <begin position="27"/>
        <end position="507"/>
    </location>
</feature>
<keyword evidence="2" id="KW-0732">Signal</keyword>
<reference evidence="4" key="1">
    <citation type="submission" date="2023-04" db="EMBL/GenBank/DDBJ databases">
        <title>Phytophthora fragariaefolia NBRC 109709.</title>
        <authorList>
            <person name="Ichikawa N."/>
            <person name="Sato H."/>
            <person name="Tonouchi N."/>
        </authorList>
    </citation>
    <scope>NUCLEOTIDE SEQUENCE</scope>
    <source>
        <strain evidence="4">NBRC 109709</strain>
    </source>
</reference>
<dbReference type="EMBL" id="BSXT01001524">
    <property type="protein sequence ID" value="GMF43269.1"/>
    <property type="molecule type" value="Genomic_DNA"/>
</dbReference>
<feature type="coiled-coil region" evidence="1">
    <location>
        <begin position="198"/>
        <end position="256"/>
    </location>
</feature>
<dbReference type="InterPro" id="IPR036034">
    <property type="entry name" value="PDZ_sf"/>
</dbReference>
<dbReference type="Proteomes" id="UP001165121">
    <property type="component" value="Unassembled WGS sequence"/>
</dbReference>